<organism evidence="1 2">
    <name type="scientific">Gloeothece verrucosa (strain PCC 7822)</name>
    <name type="common">Cyanothece sp. (strain PCC 7822)</name>
    <dbReference type="NCBI Taxonomy" id="497965"/>
    <lineage>
        <taxon>Bacteria</taxon>
        <taxon>Bacillati</taxon>
        <taxon>Cyanobacteriota</taxon>
        <taxon>Cyanophyceae</taxon>
        <taxon>Oscillatoriophycideae</taxon>
        <taxon>Chroococcales</taxon>
        <taxon>Aphanothecaceae</taxon>
        <taxon>Gloeothece</taxon>
        <taxon>Gloeothece verrucosa</taxon>
    </lineage>
</organism>
<dbReference type="HOGENOM" id="CLU_116670_0_1_3"/>
<dbReference type="Proteomes" id="UP000008206">
    <property type="component" value="Chromosome"/>
</dbReference>
<gene>
    <name evidence="1" type="ordered locus">Cyan7822_5271</name>
</gene>
<dbReference type="KEGG" id="cyj:Cyan7822_5271"/>
<proteinExistence type="predicted"/>
<reference evidence="2" key="1">
    <citation type="journal article" date="2011" name="MBio">
        <title>Novel metabolic attributes of the genus Cyanothece, comprising a group of unicellular nitrogen-fixing Cyanobacteria.</title>
        <authorList>
            <person name="Bandyopadhyay A."/>
            <person name="Elvitigala T."/>
            <person name="Welsh E."/>
            <person name="Stockel J."/>
            <person name="Liberton M."/>
            <person name="Min H."/>
            <person name="Sherman L.A."/>
            <person name="Pakrasi H.B."/>
        </authorList>
    </citation>
    <scope>NUCLEOTIDE SEQUENCE [LARGE SCALE GENOMIC DNA]</scope>
    <source>
        <strain evidence="2">PCC 7822</strain>
    </source>
</reference>
<dbReference type="PANTHER" id="PTHR34235:SF3">
    <property type="entry name" value="SLR1203 PROTEIN"/>
    <property type="match status" value="1"/>
</dbReference>
<dbReference type="RefSeq" id="WP_013325190.1">
    <property type="nucleotide sequence ID" value="NC_014501.1"/>
</dbReference>
<dbReference type="EMBL" id="CP002198">
    <property type="protein sequence ID" value="ADN17152.1"/>
    <property type="molecule type" value="Genomic_DNA"/>
</dbReference>
<name>E0U6Z6_GLOV7</name>
<dbReference type="AlphaFoldDB" id="E0U6Z6"/>
<dbReference type="InterPro" id="IPR002636">
    <property type="entry name" value="DUF29"/>
</dbReference>
<dbReference type="OrthoDB" id="5769308at2"/>
<dbReference type="PANTHER" id="PTHR34235">
    <property type="entry name" value="SLR1203 PROTEIN-RELATED"/>
    <property type="match status" value="1"/>
</dbReference>
<sequence length="151" mass="17704">MKVSLNLSLKTLYEQDFLLWLTATTQLLREKNLEQVDYENLIEELESMGRSEKNACKSNLRILLMHLLKYQYQAEKRTNSWLYTIIEHRKRLRDALQTSPSLKPFLQEVFSQSYQDARELAASETGLALDIFPELCSVSLEEVLNENYLPN</sequence>
<evidence type="ECO:0000313" key="1">
    <source>
        <dbReference type="EMBL" id="ADN17152.1"/>
    </source>
</evidence>
<dbReference type="Pfam" id="PF01724">
    <property type="entry name" value="DUF29"/>
    <property type="match status" value="1"/>
</dbReference>
<evidence type="ECO:0008006" key="3">
    <source>
        <dbReference type="Google" id="ProtNLM"/>
    </source>
</evidence>
<accession>E0U6Z6</accession>
<dbReference type="eggNOG" id="COG2442">
    <property type="taxonomic scope" value="Bacteria"/>
</dbReference>
<keyword evidence="2" id="KW-1185">Reference proteome</keyword>
<dbReference type="Gene3D" id="1.20.1220.20">
    <property type="entry name" value="Uncharcterised protein PF01724"/>
    <property type="match status" value="1"/>
</dbReference>
<evidence type="ECO:0000313" key="2">
    <source>
        <dbReference type="Proteomes" id="UP000008206"/>
    </source>
</evidence>
<protein>
    <recommendedName>
        <fullName evidence="3">DUF29 domain-containing protein</fullName>
    </recommendedName>
</protein>
<dbReference type="STRING" id="497965.Cyan7822_5271"/>